<reference evidence="1" key="1">
    <citation type="journal article" date="2023" name="G3 (Bethesda)">
        <title>Whole genome assemblies of Zophobas morio and Tenebrio molitor.</title>
        <authorList>
            <person name="Kaur S."/>
            <person name="Stinson S.A."/>
            <person name="diCenzo G.C."/>
        </authorList>
    </citation>
    <scope>NUCLEOTIDE SEQUENCE</scope>
    <source>
        <strain evidence="1">QUZm001</strain>
    </source>
</reference>
<evidence type="ECO:0000313" key="2">
    <source>
        <dbReference type="Proteomes" id="UP001168821"/>
    </source>
</evidence>
<dbReference type="AlphaFoldDB" id="A0AA38MHZ4"/>
<protein>
    <submittedName>
        <fullName evidence="1">Uncharacterized protein</fullName>
    </submittedName>
</protein>
<name>A0AA38MHZ4_9CUCU</name>
<dbReference type="EMBL" id="JALNTZ010000004">
    <property type="protein sequence ID" value="KAJ3656858.1"/>
    <property type="molecule type" value="Genomic_DNA"/>
</dbReference>
<proteinExistence type="predicted"/>
<gene>
    <name evidence="1" type="ORF">Zmor_015903</name>
</gene>
<dbReference type="Proteomes" id="UP001168821">
    <property type="component" value="Unassembled WGS sequence"/>
</dbReference>
<evidence type="ECO:0000313" key="1">
    <source>
        <dbReference type="EMBL" id="KAJ3656858.1"/>
    </source>
</evidence>
<sequence length="106" mass="11169">MCSAGAHLIISCDYGYNWGRADRKLRATVYLLPPGNDACQLGVVACPRPGVINRALIYAAEGGAEVAEGIFLALLLTFTFGGAAPAGGKLREEFWVIHVLDCVASS</sequence>
<organism evidence="1 2">
    <name type="scientific">Zophobas morio</name>
    <dbReference type="NCBI Taxonomy" id="2755281"/>
    <lineage>
        <taxon>Eukaryota</taxon>
        <taxon>Metazoa</taxon>
        <taxon>Ecdysozoa</taxon>
        <taxon>Arthropoda</taxon>
        <taxon>Hexapoda</taxon>
        <taxon>Insecta</taxon>
        <taxon>Pterygota</taxon>
        <taxon>Neoptera</taxon>
        <taxon>Endopterygota</taxon>
        <taxon>Coleoptera</taxon>
        <taxon>Polyphaga</taxon>
        <taxon>Cucujiformia</taxon>
        <taxon>Tenebrionidae</taxon>
        <taxon>Zophobas</taxon>
    </lineage>
</organism>
<keyword evidence="2" id="KW-1185">Reference proteome</keyword>
<accession>A0AA38MHZ4</accession>
<comment type="caution">
    <text evidence="1">The sequence shown here is derived from an EMBL/GenBank/DDBJ whole genome shotgun (WGS) entry which is preliminary data.</text>
</comment>